<dbReference type="PANTHER" id="PTHR37418">
    <property type="entry name" value="3-KETO-5-AMINOHEXANOATE CLEAVAGE ENZYME-RELATED"/>
    <property type="match status" value="1"/>
</dbReference>
<name>A0A1G8DUK1_9MICO</name>
<organism evidence="1 2">
    <name type="scientific">Agrococcus jejuensis</name>
    <dbReference type="NCBI Taxonomy" id="399736"/>
    <lineage>
        <taxon>Bacteria</taxon>
        <taxon>Bacillati</taxon>
        <taxon>Actinomycetota</taxon>
        <taxon>Actinomycetes</taxon>
        <taxon>Micrococcales</taxon>
        <taxon>Microbacteriaceae</taxon>
        <taxon>Agrococcus</taxon>
    </lineage>
</organism>
<gene>
    <name evidence="1" type="ORF">SAMN04489720_1783</name>
</gene>
<dbReference type="PANTHER" id="PTHR37418:SF1">
    <property type="entry name" value="3-KETO-5-AMINOHEXANOATE CLEAVAGE PROTEIN"/>
    <property type="match status" value="1"/>
</dbReference>
<evidence type="ECO:0000313" key="1">
    <source>
        <dbReference type="EMBL" id="SDH61372.1"/>
    </source>
</evidence>
<dbReference type="Pfam" id="PF05853">
    <property type="entry name" value="BKACE"/>
    <property type="match status" value="1"/>
</dbReference>
<dbReference type="AlphaFoldDB" id="A0A1G8DUK1"/>
<evidence type="ECO:0000313" key="2">
    <source>
        <dbReference type="Proteomes" id="UP000198822"/>
    </source>
</evidence>
<proteinExistence type="predicted"/>
<protein>
    <submittedName>
        <fullName evidence="1">Uncharacterized conserved protein, DUF849 family</fullName>
    </submittedName>
</protein>
<accession>A0A1G8DUK1</accession>
<keyword evidence="2" id="KW-1185">Reference proteome</keyword>
<dbReference type="InterPro" id="IPR013785">
    <property type="entry name" value="Aldolase_TIM"/>
</dbReference>
<dbReference type="EMBL" id="LT629695">
    <property type="protein sequence ID" value="SDH61372.1"/>
    <property type="molecule type" value="Genomic_DNA"/>
</dbReference>
<reference evidence="2" key="1">
    <citation type="submission" date="2016-10" db="EMBL/GenBank/DDBJ databases">
        <authorList>
            <person name="Varghese N."/>
            <person name="Submissions S."/>
        </authorList>
    </citation>
    <scope>NUCLEOTIDE SEQUENCE [LARGE SCALE GENOMIC DNA]</scope>
    <source>
        <strain evidence="2">DSM 22002</strain>
    </source>
</reference>
<dbReference type="Proteomes" id="UP000198822">
    <property type="component" value="Chromosome I"/>
</dbReference>
<dbReference type="OrthoDB" id="3424160at2"/>
<sequence>MTHPLRLQACCNGTRSAPGLAPESAAALAAAAAEVVHHVEGVHVHPRDATGRDSLAADDVDATVAAVRAAAPTLEVGVTTGAWAMPDVDDRLRAIASWTTLPDVASVNWHEPGADEVAAALLDRGVGVEAGIWHAEGLAAWLASPVRDRVTRVLVEVQPMAEAAALATARELVDAVAAASSAPILLHGEDESAWPVLREAARRGLATRMGLEDALLLPDGSVASGNRALVEAAIEVRRVVAGTG</sequence>
<dbReference type="Gene3D" id="3.20.20.70">
    <property type="entry name" value="Aldolase class I"/>
    <property type="match status" value="1"/>
</dbReference>
<dbReference type="InterPro" id="IPR008567">
    <property type="entry name" value="BKACE"/>
</dbReference>
<dbReference type="GO" id="GO:0043720">
    <property type="term" value="F:3-keto-5-aminohexanoate cleavage activity"/>
    <property type="evidence" value="ECO:0007669"/>
    <property type="project" value="InterPro"/>
</dbReference>
<dbReference type="STRING" id="399736.SAMN04489720_1783"/>
<dbReference type="RefSeq" id="WP_092504295.1">
    <property type="nucleotide sequence ID" value="NZ_LT629695.1"/>
</dbReference>